<evidence type="ECO:0000256" key="1">
    <source>
        <dbReference type="SAM" id="Coils"/>
    </source>
</evidence>
<keyword evidence="1" id="KW-0175">Coiled coil</keyword>
<keyword evidence="2" id="KW-0472">Membrane</keyword>
<organism evidence="4 5">
    <name type="scientific">Maricaulis maris</name>
    <dbReference type="NCBI Taxonomy" id="74318"/>
    <lineage>
        <taxon>Bacteria</taxon>
        <taxon>Pseudomonadati</taxon>
        <taxon>Pseudomonadota</taxon>
        <taxon>Alphaproteobacteria</taxon>
        <taxon>Maricaulales</taxon>
        <taxon>Maricaulaceae</taxon>
        <taxon>Maricaulis</taxon>
    </lineage>
</organism>
<dbReference type="PROSITE" id="PS50885">
    <property type="entry name" value="HAMP"/>
    <property type="match status" value="1"/>
</dbReference>
<dbReference type="Gene3D" id="6.10.340.10">
    <property type="match status" value="1"/>
</dbReference>
<feature type="transmembrane region" description="Helical" evidence="2">
    <location>
        <begin position="205"/>
        <end position="226"/>
    </location>
</feature>
<dbReference type="Proteomes" id="UP000273675">
    <property type="component" value="Unassembled WGS sequence"/>
</dbReference>
<sequence>MTTSSLIRRALALVFLTALVIGGSGAFFALQARAFDEATRESRLLLATAQAIRAYTSDQVAPLAYTASSDTFHPETVPSFAAQTVFAEVSSADLAYTYREVALNPTSPTDRPVPFETELINAFRQDDALTERSGRWRRGGHELFYLARPIRIEQEACLSCHSTPDQAPPAMVERYGTENGFGWQMGETIGLQIVTVPIEQEMRGMFELVLALGTGLLVIFLAGYAATSNTINRQLVVPLQALTARAEDVSVGIDDGTPLPDDGASELKRLSASIERLRRSLRRALADRNDHEGQA</sequence>
<dbReference type="RefSeq" id="WP_158025624.1">
    <property type="nucleotide sequence ID" value="NZ_RBIM01000002.1"/>
</dbReference>
<feature type="coiled-coil region" evidence="1">
    <location>
        <begin position="267"/>
        <end position="294"/>
    </location>
</feature>
<dbReference type="AlphaFoldDB" id="A0A495DKD1"/>
<keyword evidence="4" id="KW-0808">Transferase</keyword>
<protein>
    <submittedName>
        <fullName evidence="4">Protein-histidine pros-kinase</fullName>
    </submittedName>
</protein>
<comment type="caution">
    <text evidence="4">The sequence shown here is derived from an EMBL/GenBank/DDBJ whole genome shotgun (WGS) entry which is preliminary data.</text>
</comment>
<dbReference type="GO" id="GO:0016301">
    <property type="term" value="F:kinase activity"/>
    <property type="evidence" value="ECO:0007669"/>
    <property type="project" value="UniProtKB-KW"/>
</dbReference>
<gene>
    <name evidence="4" type="ORF">C7435_1013</name>
</gene>
<dbReference type="GO" id="GO:0016020">
    <property type="term" value="C:membrane"/>
    <property type="evidence" value="ECO:0007669"/>
    <property type="project" value="InterPro"/>
</dbReference>
<keyword evidence="2" id="KW-0812">Transmembrane</keyword>
<dbReference type="EMBL" id="RBIM01000002">
    <property type="protein sequence ID" value="RKR03065.1"/>
    <property type="molecule type" value="Genomic_DNA"/>
</dbReference>
<accession>A0A495DKD1</accession>
<feature type="domain" description="HAMP" evidence="3">
    <location>
        <begin position="233"/>
        <end position="286"/>
    </location>
</feature>
<dbReference type="GO" id="GO:0007165">
    <property type="term" value="P:signal transduction"/>
    <property type="evidence" value="ECO:0007669"/>
    <property type="project" value="InterPro"/>
</dbReference>
<dbReference type="Pfam" id="PF00672">
    <property type="entry name" value="HAMP"/>
    <property type="match status" value="1"/>
</dbReference>
<dbReference type="Pfam" id="PF11845">
    <property type="entry name" value="Tll0287-like"/>
    <property type="match status" value="1"/>
</dbReference>
<dbReference type="InterPro" id="IPR003660">
    <property type="entry name" value="HAMP_dom"/>
</dbReference>
<evidence type="ECO:0000259" key="3">
    <source>
        <dbReference type="PROSITE" id="PS50885"/>
    </source>
</evidence>
<dbReference type="SMART" id="SM00304">
    <property type="entry name" value="HAMP"/>
    <property type="match status" value="1"/>
</dbReference>
<proteinExistence type="predicted"/>
<dbReference type="InterPro" id="IPR021796">
    <property type="entry name" value="Tll0287-like_dom"/>
</dbReference>
<evidence type="ECO:0000256" key="2">
    <source>
        <dbReference type="SAM" id="Phobius"/>
    </source>
</evidence>
<name>A0A495DKD1_9PROT</name>
<keyword evidence="4" id="KW-0418">Kinase</keyword>
<evidence type="ECO:0000313" key="4">
    <source>
        <dbReference type="EMBL" id="RKR03065.1"/>
    </source>
</evidence>
<evidence type="ECO:0000313" key="5">
    <source>
        <dbReference type="Proteomes" id="UP000273675"/>
    </source>
</evidence>
<reference evidence="4 5" key="1">
    <citation type="submission" date="2018-10" db="EMBL/GenBank/DDBJ databases">
        <title>Genomic Encyclopedia of Type Strains, Phase IV (KMG-IV): sequencing the most valuable type-strain genomes for metagenomic binning, comparative biology and taxonomic classification.</title>
        <authorList>
            <person name="Goeker M."/>
        </authorList>
    </citation>
    <scope>NUCLEOTIDE SEQUENCE [LARGE SCALE GENOMIC DNA]</scope>
    <source>
        <strain evidence="4 5">DSM 4734</strain>
    </source>
</reference>
<keyword evidence="2" id="KW-1133">Transmembrane helix</keyword>